<keyword evidence="3" id="KW-1185">Reference proteome</keyword>
<evidence type="ECO:0000256" key="1">
    <source>
        <dbReference type="SAM" id="MobiDB-lite"/>
    </source>
</evidence>
<accession>A0A6A6WSW4</accession>
<dbReference type="Proteomes" id="UP000799757">
    <property type="component" value="Unassembled WGS sequence"/>
</dbReference>
<gene>
    <name evidence="2" type="ORF">K505DRAFT_329822</name>
</gene>
<sequence>MASLGINNTNTNPYSTQGLLRSNRADIRHHPKDLRLVPQSHHLFALRLSALRCVTMSSFHSVLPDRSSTPGNACSTAFAHTPVRGGNSTDPVPRAHQRSGRTHGFTGSQPECCTELGERVQRGSPGSPIGVSEGRHYVRRLFPESWSRVAPALTGVHAWSLRFPVFKRVTDSP</sequence>
<reference evidence="2" key="1">
    <citation type="journal article" date="2020" name="Stud. Mycol.">
        <title>101 Dothideomycetes genomes: a test case for predicting lifestyles and emergence of pathogens.</title>
        <authorList>
            <person name="Haridas S."/>
            <person name="Albert R."/>
            <person name="Binder M."/>
            <person name="Bloem J."/>
            <person name="Labutti K."/>
            <person name="Salamov A."/>
            <person name="Andreopoulos B."/>
            <person name="Baker S."/>
            <person name="Barry K."/>
            <person name="Bills G."/>
            <person name="Bluhm B."/>
            <person name="Cannon C."/>
            <person name="Castanera R."/>
            <person name="Culley D."/>
            <person name="Daum C."/>
            <person name="Ezra D."/>
            <person name="Gonzalez J."/>
            <person name="Henrissat B."/>
            <person name="Kuo A."/>
            <person name="Liang C."/>
            <person name="Lipzen A."/>
            <person name="Lutzoni F."/>
            <person name="Magnuson J."/>
            <person name="Mondo S."/>
            <person name="Nolan M."/>
            <person name="Ohm R."/>
            <person name="Pangilinan J."/>
            <person name="Park H.-J."/>
            <person name="Ramirez L."/>
            <person name="Alfaro M."/>
            <person name="Sun H."/>
            <person name="Tritt A."/>
            <person name="Yoshinaga Y."/>
            <person name="Zwiers L.-H."/>
            <person name="Turgeon B."/>
            <person name="Goodwin S."/>
            <person name="Spatafora J."/>
            <person name="Crous P."/>
            <person name="Grigoriev I."/>
        </authorList>
    </citation>
    <scope>NUCLEOTIDE SEQUENCE</scope>
    <source>
        <strain evidence="2">CBS 109.77</strain>
    </source>
</reference>
<dbReference type="EMBL" id="MU002347">
    <property type="protein sequence ID" value="KAF2787216.1"/>
    <property type="molecule type" value="Genomic_DNA"/>
</dbReference>
<protein>
    <submittedName>
        <fullName evidence="2">Uncharacterized protein</fullName>
    </submittedName>
</protein>
<name>A0A6A6WSW4_9PLEO</name>
<dbReference type="AlphaFoldDB" id="A0A6A6WSW4"/>
<organism evidence="2 3">
    <name type="scientific">Melanomma pulvis-pyrius CBS 109.77</name>
    <dbReference type="NCBI Taxonomy" id="1314802"/>
    <lineage>
        <taxon>Eukaryota</taxon>
        <taxon>Fungi</taxon>
        <taxon>Dikarya</taxon>
        <taxon>Ascomycota</taxon>
        <taxon>Pezizomycotina</taxon>
        <taxon>Dothideomycetes</taxon>
        <taxon>Pleosporomycetidae</taxon>
        <taxon>Pleosporales</taxon>
        <taxon>Melanommataceae</taxon>
        <taxon>Melanomma</taxon>
    </lineage>
</organism>
<feature type="region of interest" description="Disordered" evidence="1">
    <location>
        <begin position="79"/>
        <end position="109"/>
    </location>
</feature>
<evidence type="ECO:0000313" key="3">
    <source>
        <dbReference type="Proteomes" id="UP000799757"/>
    </source>
</evidence>
<proteinExistence type="predicted"/>
<evidence type="ECO:0000313" key="2">
    <source>
        <dbReference type="EMBL" id="KAF2787216.1"/>
    </source>
</evidence>